<protein>
    <submittedName>
        <fullName evidence="6">RNA polymerase sigma factor for flagellar operon</fullName>
    </submittedName>
</protein>
<evidence type="ECO:0000256" key="3">
    <source>
        <dbReference type="ARBA" id="ARBA00023125"/>
    </source>
</evidence>
<dbReference type="GeneID" id="92775548"/>
<dbReference type="InterPro" id="IPR013324">
    <property type="entry name" value="RNA_pol_sigma_r3/r4-like"/>
</dbReference>
<evidence type="ECO:0000313" key="7">
    <source>
        <dbReference type="Proteomes" id="UP000031982"/>
    </source>
</evidence>
<proteinExistence type="predicted"/>
<dbReference type="InterPro" id="IPR013325">
    <property type="entry name" value="RNA_pol_sigma_r2"/>
</dbReference>
<keyword evidence="1" id="KW-0805">Transcription regulation</keyword>
<keyword evidence="7" id="KW-1185">Reference proteome</keyword>
<dbReference type="RefSeq" id="WP_041100020.1">
    <property type="nucleotide sequence ID" value="NZ_BSSZ01000003.1"/>
</dbReference>
<evidence type="ECO:0000259" key="5">
    <source>
        <dbReference type="PROSITE" id="PS00716"/>
    </source>
</evidence>
<gene>
    <name evidence="6" type="ORF">SD77_0450</name>
</gene>
<dbReference type="CDD" id="cd06171">
    <property type="entry name" value="Sigma70_r4"/>
    <property type="match status" value="1"/>
</dbReference>
<dbReference type="Gene3D" id="1.10.1740.10">
    <property type="match status" value="1"/>
</dbReference>
<evidence type="ECO:0000256" key="2">
    <source>
        <dbReference type="ARBA" id="ARBA00023082"/>
    </source>
</evidence>
<accession>A0ABR5B0S4</accession>
<reference evidence="6 7" key="1">
    <citation type="submission" date="2015-01" db="EMBL/GenBank/DDBJ databases">
        <title>Genome Assembly of Bacillus badius MTCC 1458.</title>
        <authorList>
            <person name="Verma A."/>
            <person name="Khatri I."/>
            <person name="Mual P."/>
            <person name="Subramanian S."/>
            <person name="Krishnamurthi S."/>
        </authorList>
    </citation>
    <scope>NUCLEOTIDE SEQUENCE [LARGE SCALE GENOMIC DNA]</scope>
    <source>
        <strain evidence="6 7">MTCC 1458</strain>
    </source>
</reference>
<dbReference type="InterPro" id="IPR012845">
    <property type="entry name" value="RNA_pol_sigma_FliA_WhiG"/>
</dbReference>
<dbReference type="PANTHER" id="PTHR30385:SF7">
    <property type="entry name" value="RNA POLYMERASE SIGMA FACTOR FLIA"/>
    <property type="match status" value="1"/>
</dbReference>
<evidence type="ECO:0000256" key="4">
    <source>
        <dbReference type="ARBA" id="ARBA00023163"/>
    </source>
</evidence>
<keyword evidence="4" id="KW-0804">Transcription</keyword>
<dbReference type="PANTHER" id="PTHR30385">
    <property type="entry name" value="SIGMA FACTOR F FLAGELLAR"/>
    <property type="match status" value="1"/>
</dbReference>
<dbReference type="Proteomes" id="UP000031982">
    <property type="component" value="Unassembled WGS sequence"/>
</dbReference>
<dbReference type="PIRSF" id="PIRSF000770">
    <property type="entry name" value="RNA_pol_sigma-SigE/K"/>
    <property type="match status" value="1"/>
</dbReference>
<dbReference type="InterPro" id="IPR007624">
    <property type="entry name" value="RNA_pol_sigma70_r3"/>
</dbReference>
<dbReference type="NCBIfam" id="NF005413">
    <property type="entry name" value="PRK06986.1"/>
    <property type="match status" value="1"/>
</dbReference>
<dbReference type="InterPro" id="IPR000943">
    <property type="entry name" value="RNA_pol_sigma70"/>
</dbReference>
<dbReference type="SUPFAM" id="SSF88946">
    <property type="entry name" value="Sigma2 domain of RNA polymerase sigma factors"/>
    <property type="match status" value="1"/>
</dbReference>
<keyword evidence="2" id="KW-0731">Sigma factor</keyword>
<evidence type="ECO:0000313" key="6">
    <source>
        <dbReference type="EMBL" id="KIL80602.1"/>
    </source>
</evidence>
<dbReference type="NCBIfam" id="TIGR02479">
    <property type="entry name" value="FliA_WhiG"/>
    <property type="match status" value="1"/>
</dbReference>
<comment type="caution">
    <text evidence="6">The sequence shown here is derived from an EMBL/GenBank/DDBJ whole genome shotgun (WGS) entry which is preliminary data.</text>
</comment>
<dbReference type="PROSITE" id="PS00716">
    <property type="entry name" value="SIGMA70_2"/>
    <property type="match status" value="1"/>
</dbReference>
<keyword evidence="6" id="KW-0282">Flagellum</keyword>
<dbReference type="SUPFAM" id="SSF88659">
    <property type="entry name" value="Sigma3 and sigma4 domains of RNA polymerase sigma factors"/>
    <property type="match status" value="2"/>
</dbReference>
<sequence>MAKPNRYSEQKLWAAWKESEDPEAGNLLVEKYMPLVSFHSQRISASLPKSVNKEDIKSLGLMGLYDALKKFDPARDLKFDTYASFRIRGAILDGLRKEDWLPRGTREKAKKIETKIEELEQKHLRRITAAEVAEQLNMTEEEVHQTMTEHLFANVLSMDEQIHDHEDSEGKRFVLKDEKADLPEDVLVKGELIQELTAEITKLSEKEQLVLSLFYHEELTLTEIGEVLSLSTSRISQIHSKALFKLKNQLVKINNPVHG</sequence>
<evidence type="ECO:0000256" key="1">
    <source>
        <dbReference type="ARBA" id="ARBA00023015"/>
    </source>
</evidence>
<organism evidence="6 7">
    <name type="scientific">Bacillus badius</name>
    <dbReference type="NCBI Taxonomy" id="1455"/>
    <lineage>
        <taxon>Bacteria</taxon>
        <taxon>Bacillati</taxon>
        <taxon>Bacillota</taxon>
        <taxon>Bacilli</taxon>
        <taxon>Bacillales</taxon>
        <taxon>Bacillaceae</taxon>
        <taxon>Pseudobacillus</taxon>
    </lineage>
</organism>
<dbReference type="Pfam" id="PF04539">
    <property type="entry name" value="Sigma70_r3"/>
    <property type="match status" value="1"/>
</dbReference>
<feature type="domain" description="RNA polymerase sigma-70" evidence="5">
    <location>
        <begin position="220"/>
        <end position="246"/>
    </location>
</feature>
<dbReference type="EMBL" id="JXLP01000001">
    <property type="protein sequence ID" value="KIL80602.1"/>
    <property type="molecule type" value="Genomic_DNA"/>
</dbReference>
<dbReference type="NCBIfam" id="NF005809">
    <property type="entry name" value="PRK07670.1"/>
    <property type="match status" value="1"/>
</dbReference>
<keyword evidence="6" id="KW-0969">Cilium</keyword>
<dbReference type="Pfam" id="PF04542">
    <property type="entry name" value="Sigma70_r2"/>
    <property type="match status" value="1"/>
</dbReference>
<dbReference type="Gene3D" id="1.20.140.160">
    <property type="match status" value="1"/>
</dbReference>
<dbReference type="Pfam" id="PF04545">
    <property type="entry name" value="Sigma70_r4"/>
    <property type="match status" value="1"/>
</dbReference>
<name>A0ABR5B0S4_BACBA</name>
<dbReference type="PRINTS" id="PR00046">
    <property type="entry name" value="SIGMA70FCT"/>
</dbReference>
<dbReference type="NCBIfam" id="TIGR02937">
    <property type="entry name" value="sigma70-ECF"/>
    <property type="match status" value="1"/>
</dbReference>
<keyword evidence="6" id="KW-0966">Cell projection</keyword>
<dbReference type="InterPro" id="IPR007627">
    <property type="entry name" value="RNA_pol_sigma70_r2"/>
</dbReference>
<dbReference type="InterPro" id="IPR007630">
    <property type="entry name" value="RNA_pol_sigma70_r4"/>
</dbReference>
<keyword evidence="3" id="KW-0238">DNA-binding</keyword>
<dbReference type="InterPro" id="IPR014284">
    <property type="entry name" value="RNA_pol_sigma-70_dom"/>
</dbReference>